<dbReference type="InterPro" id="IPR052519">
    <property type="entry name" value="Euk-type_GlcNAc_Kinase"/>
</dbReference>
<name>A0ABQ4LT24_9BACL</name>
<dbReference type="EMBL" id="BORW01000004">
    <property type="protein sequence ID" value="GIO66385.1"/>
    <property type="molecule type" value="Genomic_DNA"/>
</dbReference>
<dbReference type="Pfam" id="PF01869">
    <property type="entry name" value="BcrAD_BadFG"/>
    <property type="match status" value="1"/>
</dbReference>
<evidence type="ECO:0000313" key="3">
    <source>
        <dbReference type="Proteomes" id="UP000680638"/>
    </source>
</evidence>
<dbReference type="InterPro" id="IPR043129">
    <property type="entry name" value="ATPase_NBD"/>
</dbReference>
<comment type="caution">
    <text evidence="2">The sequence shown here is derived from an EMBL/GenBank/DDBJ whole genome shotgun (WGS) entry which is preliminary data.</text>
</comment>
<dbReference type="Gene3D" id="3.30.420.40">
    <property type="match status" value="2"/>
</dbReference>
<protein>
    <submittedName>
        <fullName evidence="2">N-acetylmuramic acid/N-acetylglucosamine kinase</fullName>
    </submittedName>
</protein>
<dbReference type="SUPFAM" id="SSF53067">
    <property type="entry name" value="Actin-like ATPase domain"/>
    <property type="match status" value="2"/>
</dbReference>
<dbReference type="Proteomes" id="UP000680638">
    <property type="component" value="Unassembled WGS sequence"/>
</dbReference>
<dbReference type="PANTHER" id="PTHR43190:SF3">
    <property type="entry name" value="N-ACETYL-D-GLUCOSAMINE KINASE"/>
    <property type="match status" value="1"/>
</dbReference>
<proteinExistence type="predicted"/>
<evidence type="ECO:0000259" key="1">
    <source>
        <dbReference type="Pfam" id="PF01869"/>
    </source>
</evidence>
<organism evidence="2 3">
    <name type="scientific">Paenibacillus cookii</name>
    <dbReference type="NCBI Taxonomy" id="157839"/>
    <lineage>
        <taxon>Bacteria</taxon>
        <taxon>Bacillati</taxon>
        <taxon>Bacillota</taxon>
        <taxon>Bacilli</taxon>
        <taxon>Bacillales</taxon>
        <taxon>Paenibacillaceae</taxon>
        <taxon>Paenibacillus</taxon>
    </lineage>
</organism>
<dbReference type="GO" id="GO:0016301">
    <property type="term" value="F:kinase activity"/>
    <property type="evidence" value="ECO:0007669"/>
    <property type="project" value="UniProtKB-KW"/>
</dbReference>
<gene>
    <name evidence="2" type="primary">murK</name>
    <name evidence="2" type="ORF">J21TS3_12060</name>
</gene>
<sequence length="306" mass="31584">MKYAAGLDGGGTKTAVTIVDETGRAVKTFASGAINYNGQDEESVGASLREMMETIGAACGGLENCGELCVGAAGVSNPSVVGRLTGQIRGAGYPGGLHITGDHETALYGAHQKNCGMILIAGTGSIGLGKNEAGQSHRTGGFGHLIDDEGSGYAIGRDLLAAVVQAHDGRIPDTIIKELVYGQLGIGSVQDVVGFVYDKNRNKKEIAALAPILSEACAAGDEAALDIADNCASSLLKLVIPVAETLSLQEGSLAMAGSVLLKNGFVRTKFQEKLRARYPKMECITPKSDASTGAALMALERMRSKP</sequence>
<keyword evidence="3" id="KW-1185">Reference proteome</keyword>
<dbReference type="PANTHER" id="PTHR43190">
    <property type="entry name" value="N-ACETYL-D-GLUCOSAMINE KINASE"/>
    <property type="match status" value="1"/>
</dbReference>
<evidence type="ECO:0000313" key="2">
    <source>
        <dbReference type="EMBL" id="GIO66385.1"/>
    </source>
</evidence>
<keyword evidence="2" id="KW-0808">Transferase</keyword>
<accession>A0ABQ4LT24</accession>
<keyword evidence="2" id="KW-0418">Kinase</keyword>
<dbReference type="InterPro" id="IPR002731">
    <property type="entry name" value="ATPase_BadF"/>
</dbReference>
<reference evidence="2 3" key="1">
    <citation type="submission" date="2021-03" db="EMBL/GenBank/DDBJ databases">
        <title>Antimicrobial resistance genes in bacteria isolated from Japanese honey, and their potential for conferring macrolide and lincosamide resistance in the American foulbrood pathogen Paenibacillus larvae.</title>
        <authorList>
            <person name="Okamoto M."/>
            <person name="Kumagai M."/>
            <person name="Kanamori H."/>
            <person name="Takamatsu D."/>
        </authorList>
    </citation>
    <scope>NUCLEOTIDE SEQUENCE [LARGE SCALE GENOMIC DNA]</scope>
    <source>
        <strain evidence="2 3">J21TS3</strain>
    </source>
</reference>
<feature type="domain" description="ATPase BadF/BadG/BcrA/BcrD type" evidence="1">
    <location>
        <begin position="6"/>
        <end position="298"/>
    </location>
</feature>